<protein>
    <submittedName>
        <fullName evidence="1">Uncharacterized protein</fullName>
    </submittedName>
</protein>
<dbReference type="InterPro" id="IPR047122">
    <property type="entry name" value="Trans-enoyl_RdTase-like"/>
</dbReference>
<dbReference type="OrthoDB" id="10257049at2759"/>
<sequence length="152" mass="16550">MAFKAFCNRFSEPGISELEALRGVPCGVPVGDGLRGVTCAVNAFASEGKDKVITILGPKDEAVAYNPSVTIQPTLVYSSLGREFSFGEVFPVTKEDKDHMAAFLTKVPELVKTGAIKPNRVKLRKRALDRIEGGLAYIKEGKFNAEKLVYKI</sequence>
<organism evidence="1 2">
    <name type="scientific">Sphaerobolus stellatus (strain SS14)</name>
    <dbReference type="NCBI Taxonomy" id="990650"/>
    <lineage>
        <taxon>Eukaryota</taxon>
        <taxon>Fungi</taxon>
        <taxon>Dikarya</taxon>
        <taxon>Basidiomycota</taxon>
        <taxon>Agaricomycotina</taxon>
        <taxon>Agaricomycetes</taxon>
        <taxon>Phallomycetidae</taxon>
        <taxon>Geastrales</taxon>
        <taxon>Sphaerobolaceae</taxon>
        <taxon>Sphaerobolus</taxon>
    </lineage>
</organism>
<reference evidence="1 2" key="1">
    <citation type="submission" date="2014-06" db="EMBL/GenBank/DDBJ databases">
        <title>Evolutionary Origins and Diversification of the Mycorrhizal Mutualists.</title>
        <authorList>
            <consortium name="DOE Joint Genome Institute"/>
            <consortium name="Mycorrhizal Genomics Consortium"/>
            <person name="Kohler A."/>
            <person name="Kuo A."/>
            <person name="Nagy L.G."/>
            <person name="Floudas D."/>
            <person name="Copeland A."/>
            <person name="Barry K.W."/>
            <person name="Cichocki N."/>
            <person name="Veneault-Fourrey C."/>
            <person name="LaButti K."/>
            <person name="Lindquist E.A."/>
            <person name="Lipzen A."/>
            <person name="Lundell T."/>
            <person name="Morin E."/>
            <person name="Murat C."/>
            <person name="Riley R."/>
            <person name="Ohm R."/>
            <person name="Sun H."/>
            <person name="Tunlid A."/>
            <person name="Henrissat B."/>
            <person name="Grigoriev I.V."/>
            <person name="Hibbett D.S."/>
            <person name="Martin F."/>
        </authorList>
    </citation>
    <scope>NUCLEOTIDE SEQUENCE [LARGE SCALE GENOMIC DNA]</scope>
    <source>
        <strain evidence="1 2">SS14</strain>
    </source>
</reference>
<dbReference type="EMBL" id="KN837202">
    <property type="protein sequence ID" value="KIJ34212.1"/>
    <property type="molecule type" value="Genomic_DNA"/>
</dbReference>
<dbReference type="PANTHER" id="PTHR45348:SF2">
    <property type="entry name" value="ZINC-TYPE ALCOHOL DEHYDROGENASE-LIKE PROTEIN C2E1P3.01"/>
    <property type="match status" value="1"/>
</dbReference>
<dbReference type="PANTHER" id="PTHR45348">
    <property type="entry name" value="HYPOTHETICAL OXIDOREDUCTASE (EUROFUNG)"/>
    <property type="match status" value="1"/>
</dbReference>
<name>A0A0C9UY26_SPHS4</name>
<proteinExistence type="predicted"/>
<dbReference type="HOGENOM" id="CLU_1723488_0_0_1"/>
<accession>A0A0C9UY26</accession>
<dbReference type="GO" id="GO:0016651">
    <property type="term" value="F:oxidoreductase activity, acting on NAD(P)H"/>
    <property type="evidence" value="ECO:0007669"/>
    <property type="project" value="InterPro"/>
</dbReference>
<evidence type="ECO:0000313" key="1">
    <source>
        <dbReference type="EMBL" id="KIJ34212.1"/>
    </source>
</evidence>
<dbReference type="AlphaFoldDB" id="A0A0C9UY26"/>
<dbReference type="Gene3D" id="3.90.180.10">
    <property type="entry name" value="Medium-chain alcohol dehydrogenases, catalytic domain"/>
    <property type="match status" value="1"/>
</dbReference>
<evidence type="ECO:0000313" key="2">
    <source>
        <dbReference type="Proteomes" id="UP000054279"/>
    </source>
</evidence>
<dbReference type="Proteomes" id="UP000054279">
    <property type="component" value="Unassembled WGS sequence"/>
</dbReference>
<dbReference type="Gene3D" id="3.40.50.720">
    <property type="entry name" value="NAD(P)-binding Rossmann-like Domain"/>
    <property type="match status" value="1"/>
</dbReference>
<gene>
    <name evidence="1" type="ORF">M422DRAFT_263703</name>
</gene>
<keyword evidence="2" id="KW-1185">Reference proteome</keyword>